<accession>A0ABU3BA85</accession>
<dbReference type="Proteomes" id="UP001259982">
    <property type="component" value="Unassembled WGS sequence"/>
</dbReference>
<feature type="transmembrane region" description="Helical" evidence="1">
    <location>
        <begin position="57"/>
        <end position="80"/>
    </location>
</feature>
<reference evidence="2 3" key="1">
    <citation type="submission" date="2023-09" db="EMBL/GenBank/DDBJ databases">
        <authorList>
            <person name="Rey-Velasco X."/>
        </authorList>
    </citation>
    <scope>NUCLEOTIDE SEQUENCE [LARGE SCALE GENOMIC DNA]</scope>
    <source>
        <strain evidence="2 3">P385</strain>
    </source>
</reference>
<name>A0ABU3BA85_9GAMM</name>
<keyword evidence="1" id="KW-0812">Transmembrane</keyword>
<dbReference type="EMBL" id="JAVRHY010000005">
    <property type="protein sequence ID" value="MDT0618178.1"/>
    <property type="molecule type" value="Genomic_DNA"/>
</dbReference>
<keyword evidence="1" id="KW-0472">Membrane</keyword>
<proteinExistence type="predicted"/>
<evidence type="ECO:0000256" key="1">
    <source>
        <dbReference type="SAM" id="Phobius"/>
    </source>
</evidence>
<protein>
    <recommendedName>
        <fullName evidence="4">DUF3619 family protein</fullName>
    </recommendedName>
</protein>
<evidence type="ECO:0000313" key="3">
    <source>
        <dbReference type="Proteomes" id="UP001259982"/>
    </source>
</evidence>
<gene>
    <name evidence="2" type="ORF">RM531_06805</name>
</gene>
<evidence type="ECO:0008006" key="4">
    <source>
        <dbReference type="Google" id="ProtNLM"/>
    </source>
</evidence>
<sequence>MPESDPPETSRRKARVWLNEAKNRQTTHWDVDLLPEAEVAALHRAGRRARWRRRAGIAGLALGVVTIAGGVTALVLHWVAG</sequence>
<keyword evidence="3" id="KW-1185">Reference proteome</keyword>
<keyword evidence="1" id="KW-1133">Transmembrane helix</keyword>
<evidence type="ECO:0000313" key="2">
    <source>
        <dbReference type="EMBL" id="MDT0618178.1"/>
    </source>
</evidence>
<comment type="caution">
    <text evidence="2">The sequence shown here is derived from an EMBL/GenBank/DDBJ whole genome shotgun (WGS) entry which is preliminary data.</text>
</comment>
<organism evidence="2 3">
    <name type="scientific">Spectribacter acetivorans</name>
    <dbReference type="NCBI Taxonomy" id="3075603"/>
    <lineage>
        <taxon>Bacteria</taxon>
        <taxon>Pseudomonadati</taxon>
        <taxon>Pseudomonadota</taxon>
        <taxon>Gammaproteobacteria</taxon>
        <taxon>Salinisphaerales</taxon>
        <taxon>Salinisphaeraceae</taxon>
        <taxon>Spectribacter</taxon>
    </lineage>
</organism>
<dbReference type="RefSeq" id="WP_311658257.1">
    <property type="nucleotide sequence ID" value="NZ_JAVRHY010000005.1"/>
</dbReference>